<organism evidence="16 17">
    <name type="scientific">Paenibacillus oryzae</name>
    <dbReference type="NCBI Taxonomy" id="1844972"/>
    <lineage>
        <taxon>Bacteria</taxon>
        <taxon>Bacillati</taxon>
        <taxon>Bacillota</taxon>
        <taxon>Bacilli</taxon>
        <taxon>Bacillales</taxon>
        <taxon>Paenibacillaceae</taxon>
        <taxon>Paenibacillus</taxon>
    </lineage>
</organism>
<name>A0A1A5YIR8_9BACL</name>
<evidence type="ECO:0000256" key="4">
    <source>
        <dbReference type="ARBA" id="ARBA00023012"/>
    </source>
</evidence>
<dbReference type="PANTHER" id="PTHR48111">
    <property type="entry name" value="REGULATOR OF RPOS"/>
    <property type="match status" value="1"/>
</dbReference>
<dbReference type="STRING" id="1844972.A7K91_10570"/>
<evidence type="ECO:0000256" key="13">
    <source>
        <dbReference type="PROSITE-ProRule" id="PRU01091"/>
    </source>
</evidence>
<keyword evidence="17" id="KW-1185">Reference proteome</keyword>
<evidence type="ECO:0000256" key="9">
    <source>
        <dbReference type="ARBA" id="ARBA00023163"/>
    </source>
</evidence>
<evidence type="ECO:0000256" key="10">
    <source>
        <dbReference type="ARBA" id="ARBA00037471"/>
    </source>
</evidence>
<dbReference type="GO" id="GO:0006355">
    <property type="term" value="P:regulation of DNA-templated transcription"/>
    <property type="evidence" value="ECO:0007669"/>
    <property type="project" value="InterPro"/>
</dbReference>
<keyword evidence="6" id="KW-0843">Virulence</keyword>
<comment type="function">
    <text evidence="10">Member of the two-component regulatory system HssS/HssR involved in intracellular heme homeostasis and tempering of staphylococcal virulence. Phosphorylated HssR binds to a direct repeat sequence within hrtAB promoter and activates the expression of hrtAB, an efflux pump, in response to extracellular heme, hemin, hemoglobin or blood.</text>
</comment>
<dbReference type="Proteomes" id="UP000092024">
    <property type="component" value="Unassembled WGS sequence"/>
</dbReference>
<evidence type="ECO:0000256" key="1">
    <source>
        <dbReference type="ARBA" id="ARBA00004496"/>
    </source>
</evidence>
<evidence type="ECO:0000256" key="3">
    <source>
        <dbReference type="ARBA" id="ARBA00022553"/>
    </source>
</evidence>
<dbReference type="SUPFAM" id="SSF52172">
    <property type="entry name" value="CheY-like"/>
    <property type="match status" value="1"/>
</dbReference>
<sequence>MSTILIADDDNRHLQLVETHLLEKGYSVATARDGAEALRVLQKKKCDLAVVDVMMPFVDGFSLTREIRKHYDIPVLLLTAKDQIADKAEGYLAGTDDYLVKPFEPLELLFRVQALLRRYYGEKTINTITIGNMHINRQTLEVEVEGKLFFLPPKEYELLCFLADNANQAFSREQLIEQVWGLEFQGDDRTVDVHVKRLREHFKDRLRHAQIRTLRGIGYMLEVEE</sequence>
<dbReference type="GO" id="GO:0005829">
    <property type="term" value="C:cytosol"/>
    <property type="evidence" value="ECO:0007669"/>
    <property type="project" value="TreeGrafter"/>
</dbReference>
<keyword evidence="3 12" id="KW-0597">Phosphoprotein</keyword>
<protein>
    <recommendedName>
        <fullName evidence="11">Heme response regulator HssR</fullName>
    </recommendedName>
</protein>
<comment type="subcellular location">
    <subcellularLocation>
        <location evidence="1">Cytoplasm</location>
    </subcellularLocation>
</comment>
<dbReference type="AlphaFoldDB" id="A0A1A5YIR8"/>
<evidence type="ECO:0000256" key="8">
    <source>
        <dbReference type="ARBA" id="ARBA00023159"/>
    </source>
</evidence>
<accession>A0A1A5YIR8</accession>
<evidence type="ECO:0000259" key="14">
    <source>
        <dbReference type="PROSITE" id="PS50110"/>
    </source>
</evidence>
<dbReference type="InterPro" id="IPR001789">
    <property type="entry name" value="Sig_transdc_resp-reg_receiver"/>
</dbReference>
<dbReference type="GO" id="GO:0000976">
    <property type="term" value="F:transcription cis-regulatory region binding"/>
    <property type="evidence" value="ECO:0007669"/>
    <property type="project" value="TreeGrafter"/>
</dbReference>
<dbReference type="RefSeq" id="WP_068683190.1">
    <property type="nucleotide sequence ID" value="NZ_LYPA01000056.1"/>
</dbReference>
<dbReference type="InterPro" id="IPR001867">
    <property type="entry name" value="OmpR/PhoB-type_DNA-bd"/>
</dbReference>
<keyword evidence="5" id="KW-0805">Transcription regulation</keyword>
<dbReference type="InterPro" id="IPR039420">
    <property type="entry name" value="WalR-like"/>
</dbReference>
<feature type="domain" description="OmpR/PhoB-type" evidence="15">
    <location>
        <begin position="125"/>
        <end position="223"/>
    </location>
</feature>
<feature type="DNA-binding region" description="OmpR/PhoB-type" evidence="13">
    <location>
        <begin position="125"/>
        <end position="223"/>
    </location>
</feature>
<dbReference type="GO" id="GO:0000156">
    <property type="term" value="F:phosphorelay response regulator activity"/>
    <property type="evidence" value="ECO:0007669"/>
    <property type="project" value="TreeGrafter"/>
</dbReference>
<keyword evidence="2" id="KW-0963">Cytoplasm</keyword>
<dbReference type="InterPro" id="IPR011006">
    <property type="entry name" value="CheY-like_superfamily"/>
</dbReference>
<comment type="caution">
    <text evidence="16">The sequence shown here is derived from an EMBL/GenBank/DDBJ whole genome shotgun (WGS) entry which is preliminary data.</text>
</comment>
<evidence type="ECO:0000259" key="15">
    <source>
        <dbReference type="PROSITE" id="PS51755"/>
    </source>
</evidence>
<keyword evidence="9" id="KW-0804">Transcription</keyword>
<dbReference type="Gene3D" id="3.40.50.2300">
    <property type="match status" value="1"/>
</dbReference>
<dbReference type="GO" id="GO:0032993">
    <property type="term" value="C:protein-DNA complex"/>
    <property type="evidence" value="ECO:0007669"/>
    <property type="project" value="TreeGrafter"/>
</dbReference>
<dbReference type="EMBL" id="LYPA01000056">
    <property type="protein sequence ID" value="OBR65489.1"/>
    <property type="molecule type" value="Genomic_DNA"/>
</dbReference>
<evidence type="ECO:0000256" key="6">
    <source>
        <dbReference type="ARBA" id="ARBA00023026"/>
    </source>
</evidence>
<dbReference type="SMART" id="SM00448">
    <property type="entry name" value="REC"/>
    <property type="match status" value="1"/>
</dbReference>
<dbReference type="FunFam" id="1.10.10.10:FF:000018">
    <property type="entry name" value="DNA-binding response regulator ResD"/>
    <property type="match status" value="1"/>
</dbReference>
<dbReference type="Gene3D" id="6.10.250.690">
    <property type="match status" value="1"/>
</dbReference>
<evidence type="ECO:0000256" key="2">
    <source>
        <dbReference type="ARBA" id="ARBA00022490"/>
    </source>
</evidence>
<evidence type="ECO:0000313" key="17">
    <source>
        <dbReference type="Proteomes" id="UP000092024"/>
    </source>
</evidence>
<evidence type="ECO:0000256" key="5">
    <source>
        <dbReference type="ARBA" id="ARBA00023015"/>
    </source>
</evidence>
<dbReference type="InterPro" id="IPR036388">
    <property type="entry name" value="WH-like_DNA-bd_sf"/>
</dbReference>
<reference evidence="16 17" key="1">
    <citation type="submission" date="2016-05" db="EMBL/GenBank/DDBJ databases">
        <title>Paenibacillus oryzae. sp. nov., isolated from the rice root.</title>
        <authorList>
            <person name="Zhang J."/>
            <person name="Zhang X."/>
        </authorList>
    </citation>
    <scope>NUCLEOTIDE SEQUENCE [LARGE SCALE GENOMIC DNA]</scope>
    <source>
        <strain evidence="16 17">1DrF-4</strain>
    </source>
</reference>
<dbReference type="SMART" id="SM00862">
    <property type="entry name" value="Trans_reg_C"/>
    <property type="match status" value="1"/>
</dbReference>
<dbReference type="Gene3D" id="1.10.10.10">
    <property type="entry name" value="Winged helix-like DNA-binding domain superfamily/Winged helix DNA-binding domain"/>
    <property type="match status" value="1"/>
</dbReference>
<dbReference type="PANTHER" id="PTHR48111:SF49">
    <property type="entry name" value="HEME RESPONSE REGULATOR HSSR"/>
    <property type="match status" value="1"/>
</dbReference>
<dbReference type="PROSITE" id="PS51755">
    <property type="entry name" value="OMPR_PHOB"/>
    <property type="match status" value="1"/>
</dbReference>
<dbReference type="CDD" id="cd00383">
    <property type="entry name" value="trans_reg_C"/>
    <property type="match status" value="1"/>
</dbReference>
<feature type="modified residue" description="4-aspartylphosphate" evidence="12">
    <location>
        <position position="52"/>
    </location>
</feature>
<dbReference type="OrthoDB" id="9790442at2"/>
<dbReference type="Pfam" id="PF00486">
    <property type="entry name" value="Trans_reg_C"/>
    <property type="match status" value="1"/>
</dbReference>
<feature type="domain" description="Response regulatory" evidence="14">
    <location>
        <begin position="3"/>
        <end position="116"/>
    </location>
</feature>
<evidence type="ECO:0000256" key="12">
    <source>
        <dbReference type="PROSITE-ProRule" id="PRU00169"/>
    </source>
</evidence>
<dbReference type="Pfam" id="PF00072">
    <property type="entry name" value="Response_reg"/>
    <property type="match status" value="1"/>
</dbReference>
<keyword evidence="7 13" id="KW-0238">DNA-binding</keyword>
<proteinExistence type="predicted"/>
<evidence type="ECO:0000256" key="7">
    <source>
        <dbReference type="ARBA" id="ARBA00023125"/>
    </source>
</evidence>
<evidence type="ECO:0000313" key="16">
    <source>
        <dbReference type="EMBL" id="OBR65489.1"/>
    </source>
</evidence>
<evidence type="ECO:0000256" key="11">
    <source>
        <dbReference type="ARBA" id="ARBA00039976"/>
    </source>
</evidence>
<gene>
    <name evidence="16" type="ORF">A7K91_10570</name>
</gene>
<keyword evidence="8" id="KW-0010">Activator</keyword>
<keyword evidence="4" id="KW-0902">Two-component regulatory system</keyword>
<dbReference type="PROSITE" id="PS50110">
    <property type="entry name" value="RESPONSE_REGULATORY"/>
    <property type="match status" value="1"/>
</dbReference>